<evidence type="ECO:0000313" key="3">
    <source>
        <dbReference type="EMBL" id="MCP2728633.1"/>
    </source>
</evidence>
<dbReference type="AlphaFoldDB" id="A0AAE3GRQ1"/>
<dbReference type="InterPro" id="IPR051159">
    <property type="entry name" value="Hexapeptide_acetyltransf"/>
</dbReference>
<dbReference type="GO" id="GO:0031470">
    <property type="term" value="C:carboxysome"/>
    <property type="evidence" value="ECO:0007669"/>
    <property type="project" value="UniProtKB-ARBA"/>
</dbReference>
<dbReference type="SUPFAM" id="SSF51161">
    <property type="entry name" value="Trimeric LpxA-like enzymes"/>
    <property type="match status" value="1"/>
</dbReference>
<dbReference type="Proteomes" id="UP001204953">
    <property type="component" value="Unassembled WGS sequence"/>
</dbReference>
<comment type="caution">
    <text evidence="3">The sequence shown here is derived from an EMBL/GenBank/DDBJ whole genome shotgun (WGS) entry which is preliminary data.</text>
</comment>
<proteinExistence type="predicted"/>
<keyword evidence="1" id="KW-0808">Transferase</keyword>
<dbReference type="InterPro" id="IPR001451">
    <property type="entry name" value="Hexapep"/>
</dbReference>
<protein>
    <submittedName>
        <fullName evidence="3">Acyltransferase</fullName>
    </submittedName>
</protein>
<dbReference type="PROSITE" id="PS00101">
    <property type="entry name" value="HEXAPEP_TRANSFERASES"/>
    <property type="match status" value="1"/>
</dbReference>
<dbReference type="Gene3D" id="2.160.10.10">
    <property type="entry name" value="Hexapeptide repeat proteins"/>
    <property type="match status" value="1"/>
</dbReference>
<evidence type="ECO:0000313" key="4">
    <source>
        <dbReference type="Proteomes" id="UP001204953"/>
    </source>
</evidence>
<dbReference type="EMBL" id="JAMZMM010000065">
    <property type="protein sequence ID" value="MCP2728633.1"/>
    <property type="molecule type" value="Genomic_DNA"/>
</dbReference>
<dbReference type="GO" id="GO:0016746">
    <property type="term" value="F:acyltransferase activity"/>
    <property type="evidence" value="ECO:0007669"/>
    <property type="project" value="UniProtKB-KW"/>
</dbReference>
<evidence type="ECO:0000256" key="2">
    <source>
        <dbReference type="ARBA" id="ARBA00022737"/>
    </source>
</evidence>
<dbReference type="InterPro" id="IPR011004">
    <property type="entry name" value="Trimer_LpxA-like_sf"/>
</dbReference>
<dbReference type="CDD" id="cd04647">
    <property type="entry name" value="LbH_MAT_like"/>
    <property type="match status" value="1"/>
</dbReference>
<sequence>MNLIQLFKVLVREPKAYFRRWRKGLSIQYHNPGLILNFPVTWLYDEIDAIQIGSEVLIGSFSEIVVLSKSPYSKIPGGLIIEDRAIIGSHANIRAAGGKVSIGRNCLIAQQVSLIASNHGISHELPYRDLPWEEERTGIFIHENVWIGAGVTVLPGCVIGKNSIIGAGSVVTTSIPENEIWVGVPARKLRDVEQQYQKEMIE</sequence>
<dbReference type="PANTHER" id="PTHR23416">
    <property type="entry name" value="SIALIC ACID SYNTHASE-RELATED"/>
    <property type="match status" value="1"/>
</dbReference>
<reference evidence="3" key="1">
    <citation type="submission" date="2022-06" db="EMBL/GenBank/DDBJ databases">
        <title>New cyanobacteria of genus Symplocastrum in benthos of Lake Baikal.</title>
        <authorList>
            <person name="Sorokovikova E."/>
            <person name="Tikhonova I."/>
            <person name="Krasnopeev A."/>
            <person name="Evseev P."/>
            <person name="Gladkikh A."/>
            <person name="Belykh O."/>
        </authorList>
    </citation>
    <scope>NUCLEOTIDE SEQUENCE</scope>
    <source>
        <strain evidence="3">BBK-W-15</strain>
    </source>
</reference>
<dbReference type="GO" id="GO:0043886">
    <property type="term" value="F:structural constituent of carboxysome shell"/>
    <property type="evidence" value="ECO:0007669"/>
    <property type="project" value="UniProtKB-ARBA"/>
</dbReference>
<dbReference type="Pfam" id="PF00132">
    <property type="entry name" value="Hexapep"/>
    <property type="match status" value="1"/>
</dbReference>
<gene>
    <name evidence="3" type="ORF">NJ959_09135</name>
</gene>
<dbReference type="Pfam" id="PF14602">
    <property type="entry name" value="Hexapep_2"/>
    <property type="match status" value="1"/>
</dbReference>
<keyword evidence="4" id="KW-1185">Reference proteome</keyword>
<dbReference type="InterPro" id="IPR018357">
    <property type="entry name" value="Hexapep_transf_CS"/>
</dbReference>
<evidence type="ECO:0000256" key="1">
    <source>
        <dbReference type="ARBA" id="ARBA00022679"/>
    </source>
</evidence>
<name>A0AAE3GRQ1_9CYAN</name>
<organism evidence="3 4">
    <name type="scientific">Limnofasciculus baicalensis BBK-W-15</name>
    <dbReference type="NCBI Taxonomy" id="2699891"/>
    <lineage>
        <taxon>Bacteria</taxon>
        <taxon>Bacillati</taxon>
        <taxon>Cyanobacteriota</taxon>
        <taxon>Cyanophyceae</taxon>
        <taxon>Coleofasciculales</taxon>
        <taxon>Coleofasciculaceae</taxon>
        <taxon>Limnofasciculus</taxon>
        <taxon>Limnofasciculus baicalensis</taxon>
    </lineage>
</organism>
<accession>A0AAE3GRQ1</accession>
<dbReference type="PANTHER" id="PTHR23416:SF78">
    <property type="entry name" value="LIPOPOLYSACCHARIDE BIOSYNTHESIS O-ACETYL TRANSFERASE WBBJ-RELATED"/>
    <property type="match status" value="1"/>
</dbReference>
<dbReference type="RefSeq" id="WP_254011428.1">
    <property type="nucleotide sequence ID" value="NZ_JAMZMM010000065.1"/>
</dbReference>
<keyword evidence="3" id="KW-0012">Acyltransferase</keyword>
<keyword evidence="2" id="KW-0677">Repeat</keyword>